<keyword evidence="13 22" id="KW-1015">Disulfide bond</keyword>
<dbReference type="InterPro" id="IPR020635">
    <property type="entry name" value="Tyr_kinase_cat_dom"/>
</dbReference>
<dbReference type="GO" id="GO:0005007">
    <property type="term" value="F:fibroblast growth factor receptor activity"/>
    <property type="evidence" value="ECO:0007669"/>
    <property type="project" value="InterPro"/>
</dbReference>
<dbReference type="SUPFAM" id="SSF48726">
    <property type="entry name" value="Immunoglobulin"/>
    <property type="match status" value="3"/>
</dbReference>
<evidence type="ECO:0000256" key="9">
    <source>
        <dbReference type="ARBA" id="ARBA00022840"/>
    </source>
</evidence>
<feature type="binding site" evidence="21">
    <location>
        <begin position="560"/>
        <end position="562"/>
    </location>
    <ligand>
        <name>ATP</name>
        <dbReference type="ChEBI" id="CHEBI:30616"/>
    </ligand>
</feature>
<dbReference type="InterPro" id="IPR003598">
    <property type="entry name" value="Ig_sub2"/>
</dbReference>
<dbReference type="GO" id="GO:0008284">
    <property type="term" value="P:positive regulation of cell population proliferation"/>
    <property type="evidence" value="ECO:0007669"/>
    <property type="project" value="InterPro"/>
</dbReference>
<dbReference type="InterPro" id="IPR011009">
    <property type="entry name" value="Kinase-like_dom_sf"/>
</dbReference>
<feature type="domain" description="Ig-like" evidence="28">
    <location>
        <begin position="243"/>
        <end position="346"/>
    </location>
</feature>
<dbReference type="Pfam" id="PF07679">
    <property type="entry name" value="I-set"/>
    <property type="match status" value="2"/>
</dbReference>
<evidence type="ECO:0000259" key="28">
    <source>
        <dbReference type="PROSITE" id="PS50835"/>
    </source>
</evidence>
<dbReference type="FunFam" id="3.30.200.20:FF:000593">
    <property type="entry name" value="Predicted protein"/>
    <property type="match status" value="1"/>
</dbReference>
<keyword evidence="6" id="KW-0677">Repeat</keyword>
<evidence type="ECO:0000313" key="30">
    <source>
        <dbReference type="Proteomes" id="UP000014500"/>
    </source>
</evidence>
<evidence type="ECO:0000256" key="26">
    <source>
        <dbReference type="SAM" id="SignalP"/>
    </source>
</evidence>
<dbReference type="Gene3D" id="3.30.200.20">
    <property type="entry name" value="Phosphorylase Kinase, domain 1"/>
    <property type="match status" value="1"/>
</dbReference>
<dbReference type="GO" id="GO:0005524">
    <property type="term" value="F:ATP binding"/>
    <property type="evidence" value="ECO:0007669"/>
    <property type="project" value="UniProtKB-UniRule"/>
</dbReference>
<evidence type="ECO:0000256" key="3">
    <source>
        <dbReference type="ARBA" id="ARBA00022679"/>
    </source>
</evidence>
<dbReference type="GO" id="GO:0005886">
    <property type="term" value="C:plasma membrane"/>
    <property type="evidence" value="ECO:0007669"/>
    <property type="project" value="TreeGrafter"/>
</dbReference>
<reference evidence="30" key="1">
    <citation type="submission" date="2011-05" db="EMBL/GenBank/DDBJ databases">
        <authorList>
            <person name="Richards S.R."/>
            <person name="Qu J."/>
            <person name="Jiang H."/>
            <person name="Jhangiani S.N."/>
            <person name="Agravi P."/>
            <person name="Goodspeed R."/>
            <person name="Gross S."/>
            <person name="Mandapat C."/>
            <person name="Jackson L."/>
            <person name="Mathew T."/>
            <person name="Pu L."/>
            <person name="Thornton R."/>
            <person name="Saada N."/>
            <person name="Wilczek-Boney K.B."/>
            <person name="Lee S."/>
            <person name="Kovar C."/>
            <person name="Wu Y."/>
            <person name="Scherer S.E."/>
            <person name="Worley K.C."/>
            <person name="Muzny D.M."/>
            <person name="Gibbs R."/>
        </authorList>
    </citation>
    <scope>NUCLEOTIDE SEQUENCE</scope>
    <source>
        <strain evidence="30">Brora</strain>
    </source>
</reference>
<dbReference type="SMART" id="SM00409">
    <property type="entry name" value="IG"/>
    <property type="match status" value="3"/>
</dbReference>
<keyword evidence="8 19" id="KW-0418">Kinase</keyword>
<feature type="transmembrane region" description="Helical" evidence="25">
    <location>
        <begin position="382"/>
        <end position="408"/>
    </location>
</feature>
<evidence type="ECO:0000256" key="13">
    <source>
        <dbReference type="ARBA" id="ARBA00023157"/>
    </source>
</evidence>
<evidence type="ECO:0000256" key="24">
    <source>
        <dbReference type="SAM" id="MobiDB-lite"/>
    </source>
</evidence>
<dbReference type="PANTHER" id="PTHR24416">
    <property type="entry name" value="TYROSINE-PROTEIN KINASE RECEPTOR"/>
    <property type="match status" value="1"/>
</dbReference>
<dbReference type="PROSITE" id="PS00109">
    <property type="entry name" value="PROTEIN_KINASE_TYR"/>
    <property type="match status" value="1"/>
</dbReference>
<evidence type="ECO:0000256" key="17">
    <source>
        <dbReference type="ARBA" id="ARBA00051243"/>
    </source>
</evidence>
<proteinExistence type="inferred from homology"/>
<evidence type="ECO:0000259" key="27">
    <source>
        <dbReference type="PROSITE" id="PS50011"/>
    </source>
</evidence>
<evidence type="ECO:0000256" key="7">
    <source>
        <dbReference type="ARBA" id="ARBA00022741"/>
    </source>
</evidence>
<keyword evidence="5 26" id="KW-0732">Signal</keyword>
<evidence type="ECO:0000313" key="29">
    <source>
        <dbReference type="EnsemblMetazoa" id="SMAR000838-PA"/>
    </source>
</evidence>
<dbReference type="Pfam" id="PF07714">
    <property type="entry name" value="PK_Tyr_Ser-Thr"/>
    <property type="match status" value="1"/>
</dbReference>
<feature type="binding site" evidence="21">
    <location>
        <position position="638"/>
    </location>
    <ligand>
        <name>ATP</name>
        <dbReference type="ChEBI" id="CHEBI:30616"/>
    </ligand>
</feature>
<keyword evidence="15" id="KW-0325">Glycoprotein</keyword>
<keyword evidence="16" id="KW-0393">Immunoglobulin domain</keyword>
<dbReference type="EMBL" id="JH430212">
    <property type="status" value="NOT_ANNOTATED_CDS"/>
    <property type="molecule type" value="Genomic_DNA"/>
</dbReference>
<keyword evidence="4 25" id="KW-0812">Transmembrane</keyword>
<dbReference type="InterPro" id="IPR003599">
    <property type="entry name" value="Ig_sub"/>
</dbReference>
<dbReference type="eggNOG" id="KOG0200">
    <property type="taxonomic scope" value="Eukaryota"/>
</dbReference>
<evidence type="ECO:0000256" key="15">
    <source>
        <dbReference type="ARBA" id="ARBA00023180"/>
    </source>
</evidence>
<dbReference type="SMART" id="SM00219">
    <property type="entry name" value="TyrKc"/>
    <property type="match status" value="1"/>
</dbReference>
<evidence type="ECO:0000256" key="18">
    <source>
        <dbReference type="ARBA" id="ARBA00056965"/>
    </source>
</evidence>
<dbReference type="FunFam" id="2.60.40.10:FF:000016">
    <property type="entry name" value="Fibroblast growth factor receptor"/>
    <property type="match status" value="1"/>
</dbReference>
<evidence type="ECO:0000256" key="8">
    <source>
        <dbReference type="ARBA" id="ARBA00022777"/>
    </source>
</evidence>
<dbReference type="EnsemblMetazoa" id="SMAR000838-RA">
    <property type="protein sequence ID" value="SMAR000838-PA"/>
    <property type="gene ID" value="SMAR000838"/>
</dbReference>
<feature type="domain" description="Protein kinase" evidence="27">
    <location>
        <begin position="479"/>
        <end position="764"/>
    </location>
</feature>
<evidence type="ECO:0000256" key="20">
    <source>
        <dbReference type="PIRSR" id="PIRSR000628-1"/>
    </source>
</evidence>
<evidence type="ECO:0000256" key="10">
    <source>
        <dbReference type="ARBA" id="ARBA00022989"/>
    </source>
</evidence>
<dbReference type="InterPro" id="IPR000719">
    <property type="entry name" value="Prot_kinase_dom"/>
</dbReference>
<evidence type="ECO:0000256" key="16">
    <source>
        <dbReference type="ARBA" id="ARBA00023319"/>
    </source>
</evidence>
<evidence type="ECO:0000256" key="21">
    <source>
        <dbReference type="PIRSR" id="PIRSR000628-2"/>
    </source>
</evidence>
<keyword evidence="12 19" id="KW-0829">Tyrosine-protein kinase</keyword>
<feature type="signal peptide" evidence="26">
    <location>
        <begin position="1"/>
        <end position="24"/>
    </location>
</feature>
<feature type="binding site" evidence="21">
    <location>
        <begin position="485"/>
        <end position="491"/>
    </location>
    <ligand>
        <name>ATP</name>
        <dbReference type="ChEBI" id="CHEBI:30616"/>
    </ligand>
</feature>
<evidence type="ECO:0000256" key="22">
    <source>
        <dbReference type="PIRSR" id="PIRSR000628-3"/>
    </source>
</evidence>
<comment type="subcellular location">
    <subcellularLocation>
        <location evidence="1">Membrane</location>
        <topology evidence="1">Single-pass membrane protein</topology>
    </subcellularLocation>
</comment>
<dbReference type="InterPro" id="IPR050122">
    <property type="entry name" value="RTK"/>
</dbReference>
<dbReference type="InterPro" id="IPR007110">
    <property type="entry name" value="Ig-like_dom"/>
</dbReference>
<dbReference type="PROSITE" id="PS50835">
    <property type="entry name" value="IG_LIKE"/>
    <property type="match status" value="3"/>
</dbReference>
<feature type="disulfide bond" evidence="22">
    <location>
        <begin position="174"/>
        <end position="221"/>
    </location>
</feature>
<evidence type="ECO:0000256" key="1">
    <source>
        <dbReference type="ARBA" id="ARBA00004167"/>
    </source>
</evidence>
<evidence type="ECO:0000256" key="14">
    <source>
        <dbReference type="ARBA" id="ARBA00023170"/>
    </source>
</evidence>
<protein>
    <recommendedName>
        <fullName evidence="19">Fibroblast growth factor receptor</fullName>
        <ecNumber evidence="19">2.7.10.1</ecNumber>
    </recommendedName>
</protein>
<comment type="similarity">
    <text evidence="19">Belongs to the protein kinase superfamily. Tyr protein kinase family. Fibroblast growth factor receptor subfamily.</text>
</comment>
<dbReference type="Gene3D" id="2.60.40.10">
    <property type="entry name" value="Immunoglobulins"/>
    <property type="match status" value="3"/>
</dbReference>
<dbReference type="FunFam" id="2.60.40.10:FF:000020">
    <property type="entry name" value="Fibroblast growth factor receptor"/>
    <property type="match status" value="1"/>
</dbReference>
<sequence length="791" mass="89510">MQAYLLLPLFTSFWFFSNFDLVRSQGKSSDAPSFKDDIQEEDDRLFIIPAGGHVKFRCPTSGPPRLSLDWFHEDKQLNASDPRFQFTRHGLKIEPVSFEDTGRITCVAVNEYGQAFRTFTLLVEDQLTTDAPLYLEAMTAENQTTETLRAPSFKKGFEFIVVAKPAGSTAFLRCSAEGNPTPNITWVKNGSPIKRRMPTHRRKWGLTLEDLVPGDSGNFTCIVSNELGSINGTYLVDVIERLPHAPIFQDGHPHNLTVRLGENATFECRVLSDLQPRHKWFKHYEVNGSSVDEKGRPYTTPNTGADPSNRDSRLLHFTNVTFENAGNYTCLVGNSIGLSRRSAWLTVLPVLPVLPLDDVDNFTATSREVHSRHLTSIPTQPVYIIIGVAIIFLAIVLLIIVAGCRFWIQKQKVHMPLIKEPLPIKKKVILEKQDSNASHTSMAPLVKIDYRRRLSSDLTSVSEYELPRDPKWELPRDKVILGIPLGEGAFGVVQKADLECGENGEKSVVAVKMLKNGHTDREMTDLVSEMEMMKLMGRHKNIINLIGCCTQDGPLYVVVEYAPQGNLRDYLRMHRPSSGYEHAIGDMRPQPLTEKELVSFAYQVARGMEYLSSKQCVHRDLAARNVLVGEDHVMKIADFGLARDVHNMNYYKKTTDGRLPVKWMSIEALFDRVYTVQSDVWSFGVLLWEIMTLGGTPYPSTPVKYLCNELKKGYRMEKPQQCPTDIYLVMRDCWKHHPHERPTFKELVEVLDNILSISTAEEYLDLTIPALDTPPSSGESRLSSCSHQYMV</sequence>
<comment type="function">
    <text evidence="18">Receptor for basic fibroblast growth factor.</text>
</comment>
<dbReference type="AlphaFoldDB" id="T1IIY4"/>
<dbReference type="Proteomes" id="UP000014500">
    <property type="component" value="Unassembled WGS sequence"/>
</dbReference>
<feature type="binding site" evidence="21">
    <location>
        <position position="624"/>
    </location>
    <ligand>
        <name>ATP</name>
        <dbReference type="ChEBI" id="CHEBI:30616"/>
    </ligand>
</feature>
<feature type="disulfide bond" evidence="22">
    <location>
        <begin position="268"/>
        <end position="330"/>
    </location>
</feature>
<dbReference type="PRINTS" id="PR00109">
    <property type="entry name" value="TYRKINASE"/>
</dbReference>
<dbReference type="Pfam" id="PF13927">
    <property type="entry name" value="Ig_3"/>
    <property type="match status" value="1"/>
</dbReference>
<dbReference type="OMA" id="WYKEGNR"/>
<keyword evidence="14 19" id="KW-0675">Receptor</keyword>
<evidence type="ECO:0000256" key="23">
    <source>
        <dbReference type="PROSITE-ProRule" id="PRU10141"/>
    </source>
</evidence>
<dbReference type="InterPro" id="IPR013783">
    <property type="entry name" value="Ig-like_fold"/>
</dbReference>
<dbReference type="PIRSF" id="PIRSF000628">
    <property type="entry name" value="FGFR"/>
    <property type="match status" value="1"/>
</dbReference>
<dbReference type="FunFam" id="1.10.510.10:FF:000007">
    <property type="entry name" value="Fibroblast growth factor receptor"/>
    <property type="match status" value="1"/>
</dbReference>
<evidence type="ECO:0000256" key="11">
    <source>
        <dbReference type="ARBA" id="ARBA00023136"/>
    </source>
</evidence>
<dbReference type="InterPro" id="IPR001245">
    <property type="entry name" value="Ser-Thr/Tyr_kinase_cat_dom"/>
</dbReference>
<keyword evidence="7 19" id="KW-0547">Nucleotide-binding</keyword>
<comment type="catalytic activity">
    <reaction evidence="17 19">
        <text>L-tyrosyl-[protein] + ATP = O-phospho-L-tyrosyl-[protein] + ADP + H(+)</text>
        <dbReference type="Rhea" id="RHEA:10596"/>
        <dbReference type="Rhea" id="RHEA-COMP:10136"/>
        <dbReference type="Rhea" id="RHEA-COMP:20101"/>
        <dbReference type="ChEBI" id="CHEBI:15378"/>
        <dbReference type="ChEBI" id="CHEBI:30616"/>
        <dbReference type="ChEBI" id="CHEBI:46858"/>
        <dbReference type="ChEBI" id="CHEBI:61978"/>
        <dbReference type="ChEBI" id="CHEBI:456216"/>
        <dbReference type="EC" id="2.7.10.1"/>
    </reaction>
</comment>
<dbReference type="InterPro" id="IPR008266">
    <property type="entry name" value="Tyr_kinase_AS"/>
</dbReference>
<dbReference type="HOGENOM" id="CLU_000288_74_2_1"/>
<dbReference type="PhylomeDB" id="T1IIY4"/>
<evidence type="ECO:0000256" key="6">
    <source>
        <dbReference type="ARBA" id="ARBA00022737"/>
    </source>
</evidence>
<keyword evidence="9 19" id="KW-0067">ATP-binding</keyword>
<feature type="domain" description="Ig-like" evidence="28">
    <location>
        <begin position="151"/>
        <end position="237"/>
    </location>
</feature>
<evidence type="ECO:0000256" key="2">
    <source>
        <dbReference type="ARBA" id="ARBA00022553"/>
    </source>
</evidence>
<keyword evidence="10 25" id="KW-1133">Transmembrane helix</keyword>
<evidence type="ECO:0000256" key="19">
    <source>
        <dbReference type="PIRNR" id="PIRNR000628"/>
    </source>
</evidence>
<dbReference type="STRING" id="126957.T1IIY4"/>
<name>T1IIY4_STRMM</name>
<accession>T1IIY4</accession>
<evidence type="ECO:0000256" key="4">
    <source>
        <dbReference type="ARBA" id="ARBA00022692"/>
    </source>
</evidence>
<feature type="active site" description="Proton acceptor" evidence="20">
    <location>
        <position position="620"/>
    </location>
</feature>
<dbReference type="InterPro" id="IPR017441">
    <property type="entry name" value="Protein_kinase_ATP_BS"/>
</dbReference>
<feature type="region of interest" description="Disordered" evidence="24">
    <location>
        <begin position="291"/>
        <end position="310"/>
    </location>
</feature>
<keyword evidence="3 19" id="KW-0808">Transferase</keyword>
<organism evidence="29 30">
    <name type="scientific">Strigamia maritima</name>
    <name type="common">European centipede</name>
    <name type="synonym">Geophilus maritimus</name>
    <dbReference type="NCBI Taxonomy" id="126957"/>
    <lineage>
        <taxon>Eukaryota</taxon>
        <taxon>Metazoa</taxon>
        <taxon>Ecdysozoa</taxon>
        <taxon>Arthropoda</taxon>
        <taxon>Myriapoda</taxon>
        <taxon>Chilopoda</taxon>
        <taxon>Pleurostigmophora</taxon>
        <taxon>Geophilomorpha</taxon>
        <taxon>Linotaeniidae</taxon>
        <taxon>Strigamia</taxon>
    </lineage>
</organism>
<dbReference type="InterPro" id="IPR016248">
    <property type="entry name" value="FGF_rcpt_fam"/>
</dbReference>
<evidence type="ECO:0000256" key="12">
    <source>
        <dbReference type="ARBA" id="ARBA00023137"/>
    </source>
</evidence>
<dbReference type="PROSITE" id="PS00107">
    <property type="entry name" value="PROTEIN_KINASE_ATP"/>
    <property type="match status" value="1"/>
</dbReference>
<dbReference type="PROSITE" id="PS50011">
    <property type="entry name" value="PROTEIN_KINASE_DOM"/>
    <property type="match status" value="1"/>
</dbReference>
<keyword evidence="2" id="KW-0597">Phosphoprotein</keyword>
<reference evidence="29" key="2">
    <citation type="submission" date="2015-02" db="UniProtKB">
        <authorList>
            <consortium name="EnsemblMetazoa"/>
        </authorList>
    </citation>
    <scope>IDENTIFICATION</scope>
</reference>
<dbReference type="InterPro" id="IPR036179">
    <property type="entry name" value="Ig-like_dom_sf"/>
</dbReference>
<dbReference type="SMART" id="SM00408">
    <property type="entry name" value="IGc2"/>
    <property type="match status" value="3"/>
</dbReference>
<feature type="binding site" evidence="21">
    <location>
        <position position="566"/>
    </location>
    <ligand>
        <name>ATP</name>
        <dbReference type="ChEBI" id="CHEBI:30616"/>
    </ligand>
</feature>
<dbReference type="PANTHER" id="PTHR24416:SF550">
    <property type="entry name" value="FIBROBLAST GROWTH FACTOR RECEPTOR HOMOLOG 1-RELATED"/>
    <property type="match status" value="1"/>
</dbReference>
<dbReference type="GO" id="GO:0043235">
    <property type="term" value="C:receptor complex"/>
    <property type="evidence" value="ECO:0007669"/>
    <property type="project" value="TreeGrafter"/>
</dbReference>
<feature type="binding site" evidence="21 23">
    <location>
        <position position="512"/>
    </location>
    <ligand>
        <name>ATP</name>
        <dbReference type="ChEBI" id="CHEBI:30616"/>
    </ligand>
</feature>
<dbReference type="SUPFAM" id="SSF56112">
    <property type="entry name" value="Protein kinase-like (PK-like)"/>
    <property type="match status" value="1"/>
</dbReference>
<feature type="domain" description="Ig-like" evidence="28">
    <location>
        <begin position="32"/>
        <end position="120"/>
    </location>
</feature>
<evidence type="ECO:0000256" key="5">
    <source>
        <dbReference type="ARBA" id="ARBA00022729"/>
    </source>
</evidence>
<keyword evidence="30" id="KW-1185">Reference proteome</keyword>
<dbReference type="InterPro" id="IPR013098">
    <property type="entry name" value="Ig_I-set"/>
</dbReference>
<dbReference type="Gene3D" id="1.10.510.10">
    <property type="entry name" value="Transferase(Phosphotransferase) domain 1"/>
    <property type="match status" value="1"/>
</dbReference>
<dbReference type="EC" id="2.7.10.1" evidence="19"/>
<feature type="disulfide bond" evidence="22">
    <location>
        <begin position="58"/>
        <end position="106"/>
    </location>
</feature>
<feature type="chain" id="PRO_5004579226" description="Fibroblast growth factor receptor" evidence="26">
    <location>
        <begin position="25"/>
        <end position="791"/>
    </location>
</feature>
<evidence type="ECO:0000256" key="25">
    <source>
        <dbReference type="SAM" id="Phobius"/>
    </source>
</evidence>
<keyword evidence="11 19" id="KW-0472">Membrane</keyword>